<proteinExistence type="predicted"/>
<sequence length="65" mass="7608">MLDYQAPFEELRITYLDPERFSVFFSVLTKPFLAGFDNILLYMETIVTSMYLVQKPMSAFPLSCQ</sequence>
<evidence type="ECO:0000256" key="1">
    <source>
        <dbReference type="SAM" id="Phobius"/>
    </source>
</evidence>
<evidence type="ECO:0000313" key="3">
    <source>
        <dbReference type="Proteomes" id="UP000298030"/>
    </source>
</evidence>
<dbReference type="Proteomes" id="UP000298030">
    <property type="component" value="Unassembled WGS sequence"/>
</dbReference>
<protein>
    <submittedName>
        <fullName evidence="2">Uncharacterized protein</fullName>
    </submittedName>
</protein>
<organism evidence="2 3">
    <name type="scientific">Coprinellus micaceus</name>
    <name type="common">Glistening ink-cap mushroom</name>
    <name type="synonym">Coprinus micaceus</name>
    <dbReference type="NCBI Taxonomy" id="71717"/>
    <lineage>
        <taxon>Eukaryota</taxon>
        <taxon>Fungi</taxon>
        <taxon>Dikarya</taxon>
        <taxon>Basidiomycota</taxon>
        <taxon>Agaricomycotina</taxon>
        <taxon>Agaricomycetes</taxon>
        <taxon>Agaricomycetidae</taxon>
        <taxon>Agaricales</taxon>
        <taxon>Agaricineae</taxon>
        <taxon>Psathyrellaceae</taxon>
        <taxon>Coprinellus</taxon>
    </lineage>
</organism>
<keyword evidence="1" id="KW-0472">Membrane</keyword>
<name>A0A4Y7TKQ8_COPMI</name>
<evidence type="ECO:0000313" key="2">
    <source>
        <dbReference type="EMBL" id="TEB34775.1"/>
    </source>
</evidence>
<keyword evidence="1" id="KW-1133">Transmembrane helix</keyword>
<reference evidence="2 3" key="1">
    <citation type="journal article" date="2019" name="Nat. Ecol. Evol.">
        <title>Megaphylogeny resolves global patterns of mushroom evolution.</title>
        <authorList>
            <person name="Varga T."/>
            <person name="Krizsan K."/>
            <person name="Foldi C."/>
            <person name="Dima B."/>
            <person name="Sanchez-Garcia M."/>
            <person name="Sanchez-Ramirez S."/>
            <person name="Szollosi G.J."/>
            <person name="Szarkandi J.G."/>
            <person name="Papp V."/>
            <person name="Albert L."/>
            <person name="Andreopoulos W."/>
            <person name="Angelini C."/>
            <person name="Antonin V."/>
            <person name="Barry K.W."/>
            <person name="Bougher N.L."/>
            <person name="Buchanan P."/>
            <person name="Buyck B."/>
            <person name="Bense V."/>
            <person name="Catcheside P."/>
            <person name="Chovatia M."/>
            <person name="Cooper J."/>
            <person name="Damon W."/>
            <person name="Desjardin D."/>
            <person name="Finy P."/>
            <person name="Geml J."/>
            <person name="Haridas S."/>
            <person name="Hughes K."/>
            <person name="Justo A."/>
            <person name="Karasinski D."/>
            <person name="Kautmanova I."/>
            <person name="Kiss B."/>
            <person name="Kocsube S."/>
            <person name="Kotiranta H."/>
            <person name="LaButti K.M."/>
            <person name="Lechner B.E."/>
            <person name="Liimatainen K."/>
            <person name="Lipzen A."/>
            <person name="Lukacs Z."/>
            <person name="Mihaltcheva S."/>
            <person name="Morgado L.N."/>
            <person name="Niskanen T."/>
            <person name="Noordeloos M.E."/>
            <person name="Ohm R.A."/>
            <person name="Ortiz-Santana B."/>
            <person name="Ovrebo C."/>
            <person name="Racz N."/>
            <person name="Riley R."/>
            <person name="Savchenko A."/>
            <person name="Shiryaev A."/>
            <person name="Soop K."/>
            <person name="Spirin V."/>
            <person name="Szebenyi C."/>
            <person name="Tomsovsky M."/>
            <person name="Tulloss R.E."/>
            <person name="Uehling J."/>
            <person name="Grigoriev I.V."/>
            <person name="Vagvolgyi C."/>
            <person name="Papp T."/>
            <person name="Martin F.M."/>
            <person name="Miettinen O."/>
            <person name="Hibbett D.S."/>
            <person name="Nagy L.G."/>
        </authorList>
    </citation>
    <scope>NUCLEOTIDE SEQUENCE [LARGE SCALE GENOMIC DNA]</scope>
    <source>
        <strain evidence="2 3">FP101781</strain>
    </source>
</reference>
<gene>
    <name evidence="2" type="ORF">FA13DRAFT_1729430</name>
</gene>
<dbReference type="AlphaFoldDB" id="A0A4Y7TKQ8"/>
<feature type="transmembrane region" description="Helical" evidence="1">
    <location>
        <begin position="32"/>
        <end position="53"/>
    </location>
</feature>
<keyword evidence="1" id="KW-0812">Transmembrane</keyword>
<dbReference type="EMBL" id="QPFP01000009">
    <property type="protein sequence ID" value="TEB34775.1"/>
    <property type="molecule type" value="Genomic_DNA"/>
</dbReference>
<comment type="caution">
    <text evidence="2">The sequence shown here is derived from an EMBL/GenBank/DDBJ whole genome shotgun (WGS) entry which is preliminary data.</text>
</comment>
<keyword evidence="3" id="KW-1185">Reference proteome</keyword>
<accession>A0A4Y7TKQ8</accession>